<sequence>MITYDADFQIFASSLINKPGYFSGFTTRAVGDGRKTSTISNFLNLSEIKYQKVVIPEQIHSANVAIFRNRDRENYAKIEETDGVITQDNEVVLTTVTADCCPMIFKDEMTGTIGISHVGWRGSLKRMPQKMVARMEEVGSRPENIAAAIGPTIGDCCYDVTDDRYYQFLEEDESQATQVFNHHGGKWHLNLAFLNYLLLREVGIKKENIDHFPFCTKCDRRFFSYRRDKKEDYGEMFSFVVKSV</sequence>
<evidence type="ECO:0000256" key="9">
    <source>
        <dbReference type="ARBA" id="ARBA00049893"/>
    </source>
</evidence>
<keyword evidence="3" id="KW-0808">Transferase</keyword>
<dbReference type="PANTHER" id="PTHR30616">
    <property type="entry name" value="UNCHARACTERIZED PROTEIN YFIH"/>
    <property type="match status" value="1"/>
</dbReference>
<evidence type="ECO:0000256" key="3">
    <source>
        <dbReference type="ARBA" id="ARBA00022679"/>
    </source>
</evidence>
<protein>
    <recommendedName>
        <fullName evidence="10">Purine nucleoside phosphorylase</fullName>
    </recommendedName>
</protein>
<keyword evidence="6" id="KW-0862">Zinc</keyword>
<name>A0A1F7JBJ2_9BACT</name>
<comment type="catalytic activity">
    <reaction evidence="9">
        <text>S-methyl-5'-thioadenosine + phosphate = 5-(methylsulfanyl)-alpha-D-ribose 1-phosphate + adenine</text>
        <dbReference type="Rhea" id="RHEA:11852"/>
        <dbReference type="ChEBI" id="CHEBI:16708"/>
        <dbReference type="ChEBI" id="CHEBI:17509"/>
        <dbReference type="ChEBI" id="CHEBI:43474"/>
        <dbReference type="ChEBI" id="CHEBI:58533"/>
        <dbReference type="EC" id="2.4.2.28"/>
    </reaction>
    <physiologicalReaction direction="left-to-right" evidence="9">
        <dbReference type="Rhea" id="RHEA:11853"/>
    </physiologicalReaction>
</comment>
<dbReference type="GO" id="GO:0005507">
    <property type="term" value="F:copper ion binding"/>
    <property type="evidence" value="ECO:0007669"/>
    <property type="project" value="TreeGrafter"/>
</dbReference>
<evidence type="ECO:0000313" key="11">
    <source>
        <dbReference type="EMBL" id="OGK52976.1"/>
    </source>
</evidence>
<evidence type="ECO:0000256" key="8">
    <source>
        <dbReference type="ARBA" id="ARBA00048968"/>
    </source>
</evidence>
<dbReference type="NCBIfam" id="TIGR00726">
    <property type="entry name" value="peptidoglycan editing factor PgeF"/>
    <property type="match status" value="1"/>
</dbReference>
<comment type="catalytic activity">
    <reaction evidence="8">
        <text>adenosine + phosphate = alpha-D-ribose 1-phosphate + adenine</text>
        <dbReference type="Rhea" id="RHEA:27642"/>
        <dbReference type="ChEBI" id="CHEBI:16335"/>
        <dbReference type="ChEBI" id="CHEBI:16708"/>
        <dbReference type="ChEBI" id="CHEBI:43474"/>
        <dbReference type="ChEBI" id="CHEBI:57720"/>
        <dbReference type="EC" id="2.4.2.1"/>
    </reaction>
    <physiologicalReaction direction="left-to-right" evidence="8">
        <dbReference type="Rhea" id="RHEA:27643"/>
    </physiologicalReaction>
</comment>
<evidence type="ECO:0000256" key="7">
    <source>
        <dbReference type="ARBA" id="ARBA00047989"/>
    </source>
</evidence>
<evidence type="ECO:0000313" key="12">
    <source>
        <dbReference type="Proteomes" id="UP000178857"/>
    </source>
</evidence>
<evidence type="ECO:0000256" key="2">
    <source>
        <dbReference type="ARBA" id="ARBA00007353"/>
    </source>
</evidence>
<comment type="catalytic activity">
    <reaction evidence="7">
        <text>adenosine + H2O + H(+) = inosine + NH4(+)</text>
        <dbReference type="Rhea" id="RHEA:24408"/>
        <dbReference type="ChEBI" id="CHEBI:15377"/>
        <dbReference type="ChEBI" id="CHEBI:15378"/>
        <dbReference type="ChEBI" id="CHEBI:16335"/>
        <dbReference type="ChEBI" id="CHEBI:17596"/>
        <dbReference type="ChEBI" id="CHEBI:28938"/>
        <dbReference type="EC" id="3.5.4.4"/>
    </reaction>
    <physiologicalReaction direction="left-to-right" evidence="7">
        <dbReference type="Rhea" id="RHEA:24409"/>
    </physiologicalReaction>
</comment>
<keyword evidence="5" id="KW-0378">Hydrolase</keyword>
<evidence type="ECO:0000256" key="4">
    <source>
        <dbReference type="ARBA" id="ARBA00022723"/>
    </source>
</evidence>
<accession>A0A1F7JBJ2</accession>
<dbReference type="Gene3D" id="3.60.140.10">
    <property type="entry name" value="CNF1/YfiH-like putative cysteine hydrolases"/>
    <property type="match status" value="1"/>
</dbReference>
<evidence type="ECO:0000256" key="1">
    <source>
        <dbReference type="ARBA" id="ARBA00000553"/>
    </source>
</evidence>
<reference evidence="11 12" key="1">
    <citation type="journal article" date="2016" name="Nat. Commun.">
        <title>Thousands of microbial genomes shed light on interconnected biogeochemical processes in an aquifer system.</title>
        <authorList>
            <person name="Anantharaman K."/>
            <person name="Brown C.T."/>
            <person name="Hug L.A."/>
            <person name="Sharon I."/>
            <person name="Castelle C.J."/>
            <person name="Probst A.J."/>
            <person name="Thomas B.C."/>
            <person name="Singh A."/>
            <person name="Wilkins M.J."/>
            <person name="Karaoz U."/>
            <person name="Brodie E.L."/>
            <person name="Williams K.H."/>
            <person name="Hubbard S.S."/>
            <person name="Banfield J.F."/>
        </authorList>
    </citation>
    <scope>NUCLEOTIDE SEQUENCE [LARGE SCALE GENOMIC DNA]</scope>
</reference>
<organism evidence="11 12">
    <name type="scientific">Candidatus Roizmanbacteria bacterium RIFCSPLOWO2_01_FULL_44_13</name>
    <dbReference type="NCBI Taxonomy" id="1802069"/>
    <lineage>
        <taxon>Bacteria</taxon>
        <taxon>Candidatus Roizmaniibacteriota</taxon>
    </lineage>
</organism>
<dbReference type="CDD" id="cd16833">
    <property type="entry name" value="YfiH"/>
    <property type="match status" value="1"/>
</dbReference>
<dbReference type="GO" id="GO:0016787">
    <property type="term" value="F:hydrolase activity"/>
    <property type="evidence" value="ECO:0007669"/>
    <property type="project" value="UniProtKB-KW"/>
</dbReference>
<evidence type="ECO:0000256" key="5">
    <source>
        <dbReference type="ARBA" id="ARBA00022801"/>
    </source>
</evidence>
<proteinExistence type="inferred from homology"/>
<dbReference type="PANTHER" id="PTHR30616:SF2">
    <property type="entry name" value="PURINE NUCLEOSIDE PHOSPHORYLASE LACC1"/>
    <property type="match status" value="1"/>
</dbReference>
<comment type="caution">
    <text evidence="11">The sequence shown here is derived from an EMBL/GenBank/DDBJ whole genome shotgun (WGS) entry which is preliminary data.</text>
</comment>
<dbReference type="GO" id="GO:0017061">
    <property type="term" value="F:S-methyl-5-thioadenosine phosphorylase activity"/>
    <property type="evidence" value="ECO:0007669"/>
    <property type="project" value="UniProtKB-EC"/>
</dbReference>
<dbReference type="InterPro" id="IPR011324">
    <property type="entry name" value="Cytotoxic_necrot_fac-like_cat"/>
</dbReference>
<comment type="catalytic activity">
    <reaction evidence="1">
        <text>inosine + phosphate = alpha-D-ribose 1-phosphate + hypoxanthine</text>
        <dbReference type="Rhea" id="RHEA:27646"/>
        <dbReference type="ChEBI" id="CHEBI:17368"/>
        <dbReference type="ChEBI" id="CHEBI:17596"/>
        <dbReference type="ChEBI" id="CHEBI:43474"/>
        <dbReference type="ChEBI" id="CHEBI:57720"/>
        <dbReference type="EC" id="2.4.2.1"/>
    </reaction>
    <physiologicalReaction direction="left-to-right" evidence="1">
        <dbReference type="Rhea" id="RHEA:27647"/>
    </physiologicalReaction>
</comment>
<evidence type="ECO:0000256" key="10">
    <source>
        <dbReference type="RuleBase" id="RU361274"/>
    </source>
</evidence>
<gene>
    <name evidence="11" type="ORF">A2970_01605</name>
</gene>
<dbReference type="SUPFAM" id="SSF64438">
    <property type="entry name" value="CNF1/YfiH-like putative cysteine hydrolases"/>
    <property type="match status" value="1"/>
</dbReference>
<dbReference type="AlphaFoldDB" id="A0A1F7JBJ2"/>
<dbReference type="EMBL" id="MGAT01000008">
    <property type="protein sequence ID" value="OGK52976.1"/>
    <property type="molecule type" value="Genomic_DNA"/>
</dbReference>
<keyword evidence="4" id="KW-0479">Metal-binding</keyword>
<evidence type="ECO:0000256" key="6">
    <source>
        <dbReference type="ARBA" id="ARBA00022833"/>
    </source>
</evidence>
<comment type="similarity">
    <text evidence="2 10">Belongs to the purine nucleoside phosphorylase YfiH/LACC1 family.</text>
</comment>
<dbReference type="Proteomes" id="UP000178857">
    <property type="component" value="Unassembled WGS sequence"/>
</dbReference>
<dbReference type="Pfam" id="PF02578">
    <property type="entry name" value="Cu-oxidase_4"/>
    <property type="match status" value="1"/>
</dbReference>
<dbReference type="InterPro" id="IPR003730">
    <property type="entry name" value="Cu_polyphenol_OxRdtase"/>
</dbReference>
<dbReference type="InterPro" id="IPR038371">
    <property type="entry name" value="Cu_polyphenol_OxRdtase_sf"/>
</dbReference>